<dbReference type="OrthoDB" id="10250441at2759"/>
<reference evidence="6" key="1">
    <citation type="submission" date="2020-01" db="EMBL/GenBank/DDBJ databases">
        <title>Development of genomics and gene disruption for Polysphondylium violaceum indicates a role for the polyketide synthase stlB in stalk morphogenesis.</title>
        <authorList>
            <person name="Narita B."/>
            <person name="Kawabe Y."/>
            <person name="Kin K."/>
            <person name="Saito T."/>
            <person name="Gibbs R."/>
            <person name="Kuspa A."/>
            <person name="Muzny D."/>
            <person name="Queller D."/>
            <person name="Richards S."/>
            <person name="Strassman J."/>
            <person name="Sucgang R."/>
            <person name="Worley K."/>
            <person name="Schaap P."/>
        </authorList>
    </citation>
    <scope>NUCLEOTIDE SEQUENCE</scope>
    <source>
        <strain evidence="6">QSvi11</strain>
    </source>
</reference>
<evidence type="ECO:0000256" key="5">
    <source>
        <dbReference type="SAM" id="Coils"/>
    </source>
</evidence>
<dbReference type="GO" id="GO:0006457">
    <property type="term" value="P:protein folding"/>
    <property type="evidence" value="ECO:0007669"/>
    <property type="project" value="UniProtKB-UniRule"/>
</dbReference>
<comment type="subunit">
    <text evidence="4">Heterohexamer of two PFD-alpha type and four PFD-beta type subunits.</text>
</comment>
<dbReference type="PANTHER" id="PTHR21100:SF9">
    <property type="entry name" value="PREFOLDIN SUBUNIT 4"/>
    <property type="match status" value="1"/>
</dbReference>
<gene>
    <name evidence="6" type="ORF">CYY_003292</name>
</gene>
<dbReference type="PANTHER" id="PTHR21100">
    <property type="entry name" value="PREFOLDIN SUBUNIT 4"/>
    <property type="match status" value="1"/>
</dbReference>
<dbReference type="GO" id="GO:0016272">
    <property type="term" value="C:prefoldin complex"/>
    <property type="evidence" value="ECO:0007669"/>
    <property type="project" value="UniProtKB-UniRule"/>
</dbReference>
<evidence type="ECO:0000256" key="1">
    <source>
        <dbReference type="ARBA" id="ARBA00008045"/>
    </source>
</evidence>
<proteinExistence type="inferred from homology"/>
<evidence type="ECO:0000313" key="7">
    <source>
        <dbReference type="Proteomes" id="UP000695562"/>
    </source>
</evidence>
<name>A0A8J4PWN2_9MYCE</name>
<dbReference type="SUPFAM" id="SSF46579">
    <property type="entry name" value="Prefoldin"/>
    <property type="match status" value="1"/>
</dbReference>
<dbReference type="Pfam" id="PF01920">
    <property type="entry name" value="Prefoldin_2"/>
    <property type="match status" value="1"/>
</dbReference>
<evidence type="ECO:0000256" key="2">
    <source>
        <dbReference type="ARBA" id="ARBA00023186"/>
    </source>
</evidence>
<evidence type="ECO:0000313" key="6">
    <source>
        <dbReference type="EMBL" id="KAF2075413.1"/>
    </source>
</evidence>
<feature type="coiled-coil region" evidence="5">
    <location>
        <begin position="87"/>
        <end position="118"/>
    </location>
</feature>
<dbReference type="Proteomes" id="UP000695562">
    <property type="component" value="Unassembled WGS sequence"/>
</dbReference>
<dbReference type="AlphaFoldDB" id="A0A8J4PWN2"/>
<evidence type="ECO:0000256" key="4">
    <source>
        <dbReference type="PIRNR" id="PIRNR016477"/>
    </source>
</evidence>
<comment type="caution">
    <text evidence="6">The sequence shown here is derived from an EMBL/GenBank/DDBJ whole genome shotgun (WGS) entry which is preliminary data.</text>
</comment>
<dbReference type="InterPro" id="IPR016661">
    <property type="entry name" value="PFDN4"/>
</dbReference>
<dbReference type="PIRSF" id="PIRSF016477">
    <property type="entry name" value="Prefoldin_subunit_4"/>
    <property type="match status" value="1"/>
</dbReference>
<keyword evidence="2 4" id="KW-0143">Chaperone</keyword>
<dbReference type="FunFam" id="1.10.287.370:FF:000005">
    <property type="entry name" value="Prefoldin subunit 4"/>
    <property type="match status" value="1"/>
</dbReference>
<dbReference type="EMBL" id="AJWJ01000101">
    <property type="protein sequence ID" value="KAF2075413.1"/>
    <property type="molecule type" value="Genomic_DNA"/>
</dbReference>
<keyword evidence="5" id="KW-0175">Coiled coil</keyword>
<keyword evidence="7" id="KW-1185">Reference proteome</keyword>
<comment type="function">
    <text evidence="3 4">Binds specifically to cytosolic chaperonin (c-CPN) and transfers target proteins to it. Binds to nascent polypeptide chain and promotes folding in an environment in which there are many competing pathways for nonnative proteins.</text>
</comment>
<dbReference type="Gene3D" id="1.10.287.370">
    <property type="match status" value="1"/>
</dbReference>
<dbReference type="GO" id="GO:0051082">
    <property type="term" value="F:unfolded protein binding"/>
    <property type="evidence" value="ECO:0007669"/>
    <property type="project" value="InterPro"/>
</dbReference>
<dbReference type="InterPro" id="IPR002777">
    <property type="entry name" value="PFD_beta-like"/>
</dbReference>
<accession>A0A8J4PWN2</accession>
<evidence type="ECO:0000256" key="3">
    <source>
        <dbReference type="ARBA" id="ARBA00024667"/>
    </source>
</evidence>
<feature type="coiled-coil region" evidence="5">
    <location>
        <begin position="2"/>
        <end position="54"/>
    </location>
</feature>
<dbReference type="GO" id="GO:0005737">
    <property type="term" value="C:cytoplasm"/>
    <property type="evidence" value="ECO:0007669"/>
    <property type="project" value="TreeGrafter"/>
</dbReference>
<comment type="similarity">
    <text evidence="1 4">Belongs to the prefoldin subunit beta family.</text>
</comment>
<sequence length="131" mass="15454">MASQMLDKKDEIETEVNAEDQKMINLFGRLNNRKHELIKEKKFIEEDLEKARDSQDDLFLADDDAKFNYSMGEAFLEIDKAESESMIEKYISQMEESIAKIDQELEKINDKHKDLKVILYGRFKNSINLEE</sequence>
<organism evidence="6 7">
    <name type="scientific">Polysphondylium violaceum</name>
    <dbReference type="NCBI Taxonomy" id="133409"/>
    <lineage>
        <taxon>Eukaryota</taxon>
        <taxon>Amoebozoa</taxon>
        <taxon>Evosea</taxon>
        <taxon>Eumycetozoa</taxon>
        <taxon>Dictyostelia</taxon>
        <taxon>Dictyosteliales</taxon>
        <taxon>Dictyosteliaceae</taxon>
        <taxon>Polysphondylium</taxon>
    </lineage>
</organism>
<dbReference type="InterPro" id="IPR009053">
    <property type="entry name" value="Prefoldin"/>
</dbReference>
<protein>
    <recommendedName>
        <fullName evidence="4">Prefoldin subunit 4</fullName>
    </recommendedName>
</protein>